<keyword evidence="4" id="KW-0472">Membrane</keyword>
<dbReference type="SUPFAM" id="SSF49899">
    <property type="entry name" value="Concanavalin A-like lectins/glucanases"/>
    <property type="match status" value="1"/>
</dbReference>
<dbReference type="InterPro" id="IPR001919">
    <property type="entry name" value="CBD2"/>
</dbReference>
<evidence type="ECO:0000259" key="5">
    <source>
        <dbReference type="PROSITE" id="PS51173"/>
    </source>
</evidence>
<feature type="transmembrane region" description="Helical" evidence="4">
    <location>
        <begin position="29"/>
        <end position="49"/>
    </location>
</feature>
<dbReference type="SUPFAM" id="SSF49384">
    <property type="entry name" value="Carbohydrate-binding domain"/>
    <property type="match status" value="1"/>
</dbReference>
<evidence type="ECO:0000313" key="6">
    <source>
        <dbReference type="EMBL" id="GIH14349.1"/>
    </source>
</evidence>
<dbReference type="InterPro" id="IPR012291">
    <property type="entry name" value="CBM2_carb-bd_dom_sf"/>
</dbReference>
<feature type="domain" description="CBM2" evidence="5">
    <location>
        <begin position="51"/>
        <end position="160"/>
    </location>
</feature>
<keyword evidence="2" id="KW-0326">Glycosidase</keyword>
<dbReference type="InterPro" id="IPR013320">
    <property type="entry name" value="ConA-like_dom_sf"/>
</dbReference>
<reference evidence="6" key="1">
    <citation type="submission" date="2021-01" db="EMBL/GenBank/DDBJ databases">
        <title>Whole genome shotgun sequence of Rugosimonospora africana NBRC 104875.</title>
        <authorList>
            <person name="Komaki H."/>
            <person name="Tamura T."/>
        </authorList>
    </citation>
    <scope>NUCLEOTIDE SEQUENCE</scope>
    <source>
        <strain evidence="6">NBRC 104875</strain>
    </source>
</reference>
<protein>
    <recommendedName>
        <fullName evidence="5">CBM2 domain-containing protein</fullName>
    </recommendedName>
</protein>
<evidence type="ECO:0000256" key="1">
    <source>
        <dbReference type="ARBA" id="ARBA00005519"/>
    </source>
</evidence>
<keyword evidence="4" id="KW-1133">Transmembrane helix</keyword>
<dbReference type="InterPro" id="IPR002594">
    <property type="entry name" value="GH12"/>
</dbReference>
<dbReference type="GO" id="GO:0008810">
    <property type="term" value="F:cellulase activity"/>
    <property type="evidence" value="ECO:0007669"/>
    <property type="project" value="InterPro"/>
</dbReference>
<dbReference type="Pfam" id="PF00553">
    <property type="entry name" value="CBM_2"/>
    <property type="match status" value="1"/>
</dbReference>
<sequence>MAIADLAAVGDVPVAIRLKDGTAMRRRTLALSMGMAAALAAIGGLVFTGPSASAATGCSVTYTLSGQWPGGFGANLTIKNLGDPISSWTLTWSYPAGQQVTQAWNATVTQSGSAVTAKNVSYNGSVATNATASFGFNGSFTSSNPAPTSFSLNGTACTGGVSNSTGPTPSPSRTTGGPTTPPPGNGIPSDAAWVATGSFDSWTNNGYTLNNDVWGGGAGSQTIWARTGTNWGVVSTQPRTSGVKSYPHTGKTLNRALSSLRSVSSSFNVTVPSDGDYETAYDIWANNNAYEVMIWENQKGAVGPIASSYDSNGAVPDARNVSAGGSTWNVYRGSNGSNQVYSFLRTSATNSGSNDVLAVLNWLRTQGWWGDVTVGDIQFGFEISGTAGQSSFVCNSFSITSS</sequence>
<organism evidence="6 7">
    <name type="scientific">Rugosimonospora africana</name>
    <dbReference type="NCBI Taxonomy" id="556532"/>
    <lineage>
        <taxon>Bacteria</taxon>
        <taxon>Bacillati</taxon>
        <taxon>Actinomycetota</taxon>
        <taxon>Actinomycetes</taxon>
        <taxon>Micromonosporales</taxon>
        <taxon>Micromonosporaceae</taxon>
        <taxon>Rugosimonospora</taxon>
    </lineage>
</organism>
<dbReference type="PANTHER" id="PTHR34002:SF9">
    <property type="entry name" value="XYLOGLUCAN-SPECIFIC ENDO-BETA-1,4-GLUCANASE A"/>
    <property type="match status" value="1"/>
</dbReference>
<dbReference type="Proteomes" id="UP000642748">
    <property type="component" value="Unassembled WGS sequence"/>
</dbReference>
<comment type="caution">
    <text evidence="6">The sequence shown here is derived from an EMBL/GenBank/DDBJ whole genome shotgun (WGS) entry which is preliminary data.</text>
</comment>
<dbReference type="GO" id="GO:0030247">
    <property type="term" value="F:polysaccharide binding"/>
    <property type="evidence" value="ECO:0007669"/>
    <property type="project" value="UniProtKB-UniRule"/>
</dbReference>
<dbReference type="EMBL" id="BONZ01000023">
    <property type="protein sequence ID" value="GIH14349.1"/>
    <property type="molecule type" value="Genomic_DNA"/>
</dbReference>
<keyword evidence="2" id="KW-0119">Carbohydrate metabolism</keyword>
<keyword evidence="2" id="KW-0378">Hydrolase</keyword>
<evidence type="ECO:0000313" key="7">
    <source>
        <dbReference type="Proteomes" id="UP000642748"/>
    </source>
</evidence>
<name>A0A8J3VPQ5_9ACTN</name>
<dbReference type="AlphaFoldDB" id="A0A8J3VPQ5"/>
<dbReference type="SMART" id="SM00637">
    <property type="entry name" value="CBD_II"/>
    <property type="match status" value="1"/>
</dbReference>
<accession>A0A8J3VPQ5</accession>
<keyword evidence="2" id="KW-0624">Polysaccharide degradation</keyword>
<dbReference type="PROSITE" id="PS51173">
    <property type="entry name" value="CBM2"/>
    <property type="match status" value="1"/>
</dbReference>
<proteinExistence type="inferred from homology"/>
<keyword evidence="4" id="KW-0812">Transmembrane</keyword>
<dbReference type="GO" id="GO:0000272">
    <property type="term" value="P:polysaccharide catabolic process"/>
    <property type="evidence" value="ECO:0007669"/>
    <property type="project" value="UniProtKB-KW"/>
</dbReference>
<evidence type="ECO:0000256" key="4">
    <source>
        <dbReference type="SAM" id="Phobius"/>
    </source>
</evidence>
<dbReference type="Gene3D" id="2.60.40.290">
    <property type="match status" value="1"/>
</dbReference>
<dbReference type="PANTHER" id="PTHR34002">
    <property type="entry name" value="BLR1656 PROTEIN"/>
    <property type="match status" value="1"/>
</dbReference>
<feature type="compositionally biased region" description="Low complexity" evidence="3">
    <location>
        <begin position="158"/>
        <end position="178"/>
    </location>
</feature>
<evidence type="ECO:0000256" key="3">
    <source>
        <dbReference type="SAM" id="MobiDB-lite"/>
    </source>
</evidence>
<keyword evidence="7" id="KW-1185">Reference proteome</keyword>
<dbReference type="InterPro" id="IPR008965">
    <property type="entry name" value="CBM2/CBM3_carb-bd_dom_sf"/>
</dbReference>
<feature type="region of interest" description="Disordered" evidence="3">
    <location>
        <begin position="157"/>
        <end position="189"/>
    </location>
</feature>
<dbReference type="Gene3D" id="2.60.120.180">
    <property type="match status" value="1"/>
</dbReference>
<comment type="similarity">
    <text evidence="1 2">Belongs to the glycosyl hydrolase 12 (cellulase H) family.</text>
</comment>
<evidence type="ECO:0000256" key="2">
    <source>
        <dbReference type="RuleBase" id="RU361163"/>
    </source>
</evidence>
<dbReference type="InterPro" id="IPR013319">
    <property type="entry name" value="GH11/12"/>
</dbReference>
<gene>
    <name evidence="6" type="ORF">Raf01_25210</name>
</gene>
<dbReference type="Pfam" id="PF01670">
    <property type="entry name" value="Glyco_hydro_12"/>
    <property type="match status" value="1"/>
</dbReference>